<reference evidence="1" key="1">
    <citation type="journal article" date="2015" name="Nature">
        <title>Complex archaea that bridge the gap between prokaryotes and eukaryotes.</title>
        <authorList>
            <person name="Spang A."/>
            <person name="Saw J.H."/>
            <person name="Jorgensen S.L."/>
            <person name="Zaremba-Niedzwiedzka K."/>
            <person name="Martijn J."/>
            <person name="Lind A.E."/>
            <person name="van Eijk R."/>
            <person name="Schleper C."/>
            <person name="Guy L."/>
            <person name="Ettema T.J."/>
        </authorList>
    </citation>
    <scope>NUCLEOTIDE SEQUENCE</scope>
</reference>
<dbReference type="AlphaFoldDB" id="A0A0F9NT29"/>
<sequence length="128" mass="13754">MSKISFKISGAPAIKGKLKLMEVGFPNAVERAMTQSLFLAETTAKQRVPVITGRLRRSIRGGITSIGRGFVEGTLGANTVYAAAVEFGKPGTKAKGTPYLRTAILENKSKIQKLISDALKKTLRGFKT</sequence>
<dbReference type="InterPro" id="IPR010064">
    <property type="entry name" value="HK97-gp10_tail"/>
</dbReference>
<dbReference type="EMBL" id="LAZR01003182">
    <property type="protein sequence ID" value="KKN21059.1"/>
    <property type="molecule type" value="Genomic_DNA"/>
</dbReference>
<name>A0A0F9NT29_9ZZZZ</name>
<protein>
    <recommendedName>
        <fullName evidence="2">HK97 gp10 family phage protein</fullName>
    </recommendedName>
</protein>
<organism evidence="1">
    <name type="scientific">marine sediment metagenome</name>
    <dbReference type="NCBI Taxonomy" id="412755"/>
    <lineage>
        <taxon>unclassified sequences</taxon>
        <taxon>metagenomes</taxon>
        <taxon>ecological metagenomes</taxon>
    </lineage>
</organism>
<proteinExistence type="predicted"/>
<gene>
    <name evidence="1" type="ORF">LCGC14_0929190</name>
</gene>
<dbReference type="Pfam" id="PF04883">
    <property type="entry name" value="HK97-gp10_like"/>
    <property type="match status" value="1"/>
</dbReference>
<accession>A0A0F9NT29</accession>
<comment type="caution">
    <text evidence="1">The sequence shown here is derived from an EMBL/GenBank/DDBJ whole genome shotgun (WGS) entry which is preliminary data.</text>
</comment>
<evidence type="ECO:0000313" key="1">
    <source>
        <dbReference type="EMBL" id="KKN21059.1"/>
    </source>
</evidence>
<evidence type="ECO:0008006" key="2">
    <source>
        <dbReference type="Google" id="ProtNLM"/>
    </source>
</evidence>